<proteinExistence type="predicted"/>
<name>A0AAD6VGS3_9AGAR</name>
<dbReference type="EMBL" id="JARJCW010000039">
    <property type="protein sequence ID" value="KAJ7206613.1"/>
    <property type="molecule type" value="Genomic_DNA"/>
</dbReference>
<evidence type="ECO:0000256" key="1">
    <source>
        <dbReference type="SAM" id="MobiDB-lite"/>
    </source>
</evidence>
<dbReference type="AlphaFoldDB" id="A0AAD6VGS3"/>
<accession>A0AAD6VGS3</accession>
<feature type="compositionally biased region" description="Low complexity" evidence="1">
    <location>
        <begin position="283"/>
        <end position="292"/>
    </location>
</feature>
<dbReference type="Proteomes" id="UP001219525">
    <property type="component" value="Unassembled WGS sequence"/>
</dbReference>
<gene>
    <name evidence="2" type="ORF">GGX14DRAFT_637694</name>
</gene>
<organism evidence="2 3">
    <name type="scientific">Mycena pura</name>
    <dbReference type="NCBI Taxonomy" id="153505"/>
    <lineage>
        <taxon>Eukaryota</taxon>
        <taxon>Fungi</taxon>
        <taxon>Dikarya</taxon>
        <taxon>Basidiomycota</taxon>
        <taxon>Agaricomycotina</taxon>
        <taxon>Agaricomycetes</taxon>
        <taxon>Agaricomycetidae</taxon>
        <taxon>Agaricales</taxon>
        <taxon>Marasmiineae</taxon>
        <taxon>Mycenaceae</taxon>
        <taxon>Mycena</taxon>
    </lineage>
</organism>
<reference evidence="2" key="1">
    <citation type="submission" date="2023-03" db="EMBL/GenBank/DDBJ databases">
        <title>Massive genome expansion in bonnet fungi (Mycena s.s.) driven by repeated elements and novel gene families across ecological guilds.</title>
        <authorList>
            <consortium name="Lawrence Berkeley National Laboratory"/>
            <person name="Harder C.B."/>
            <person name="Miyauchi S."/>
            <person name="Viragh M."/>
            <person name="Kuo A."/>
            <person name="Thoen E."/>
            <person name="Andreopoulos B."/>
            <person name="Lu D."/>
            <person name="Skrede I."/>
            <person name="Drula E."/>
            <person name="Henrissat B."/>
            <person name="Morin E."/>
            <person name="Kohler A."/>
            <person name="Barry K."/>
            <person name="LaButti K."/>
            <person name="Morin E."/>
            <person name="Salamov A."/>
            <person name="Lipzen A."/>
            <person name="Mereny Z."/>
            <person name="Hegedus B."/>
            <person name="Baldrian P."/>
            <person name="Stursova M."/>
            <person name="Weitz H."/>
            <person name="Taylor A."/>
            <person name="Grigoriev I.V."/>
            <person name="Nagy L.G."/>
            <person name="Martin F."/>
            <person name="Kauserud H."/>
        </authorList>
    </citation>
    <scope>NUCLEOTIDE SEQUENCE</scope>
    <source>
        <strain evidence="2">9144</strain>
    </source>
</reference>
<evidence type="ECO:0000313" key="2">
    <source>
        <dbReference type="EMBL" id="KAJ7206613.1"/>
    </source>
</evidence>
<keyword evidence="3" id="KW-1185">Reference proteome</keyword>
<sequence length="541" mass="61162">MSRGILTLRRRRLDMRDTMCAFAHTSYTTCNGRLRLLNVAGRLLEYRGLSQRLNAMPLKSPWRAEMEWRRVSGEERCGWVLPRPVYALKRPLRGCVKGDDYAAPPNPRLWGTAPTFTSARGRMAHTAMARYNWILGAPYCSSRSTRRLRLLDNDPATLVIGSHLLAINLARKRKKDNPEGNAVVLGIEENFHGRMIGVIRYDPRRIYALPWPRIYLLDRRGPPYGRARASIPNEGRIYYAHVVRRREQRQILKRPPPLAERVQLVHEPHAPDDAVTTPRRGRSPTSPAATTAYADPTRADYLTVYDPMQATLNDSTSAALDAELATQRRRDRPGLLFALARGRQRRPALAEHPLHELPVHVPLYGASNRTTVPVMFIDTGLQWFGRVERVAAAPVHRAARARTQLEWTRIARLRYYLVRATRAPATRTLPPTHEQPLGVEFPGTTFTDEVLPSWVGYRSPRTRLAARSPRPPRGTFSLVPAGQFVVGAVAPSKEYVHFVCAPIDSGVQSDYFQVVELEHLSRHRLCFCRSAGAALRASSLT</sequence>
<evidence type="ECO:0000313" key="3">
    <source>
        <dbReference type="Proteomes" id="UP001219525"/>
    </source>
</evidence>
<comment type="caution">
    <text evidence="2">The sequence shown here is derived from an EMBL/GenBank/DDBJ whole genome shotgun (WGS) entry which is preliminary data.</text>
</comment>
<feature type="region of interest" description="Disordered" evidence="1">
    <location>
        <begin position="268"/>
        <end position="292"/>
    </location>
</feature>
<protein>
    <submittedName>
        <fullName evidence="2">Uncharacterized protein</fullName>
    </submittedName>
</protein>